<dbReference type="GO" id="GO:0005524">
    <property type="term" value="F:ATP binding"/>
    <property type="evidence" value="ECO:0007669"/>
    <property type="project" value="UniProtKB-KW"/>
</dbReference>
<gene>
    <name evidence="4" type="ordered locus">Pisl_1966</name>
</gene>
<dbReference type="InterPro" id="IPR027417">
    <property type="entry name" value="P-loop_NTPase"/>
</dbReference>
<dbReference type="Gene3D" id="3.40.50.300">
    <property type="entry name" value="P-loop containing nucleotide triphosphate hydrolases"/>
    <property type="match status" value="1"/>
</dbReference>
<dbReference type="AlphaFoldDB" id="A1RVY1"/>
<feature type="domain" description="AAA+ ATPase" evidence="3">
    <location>
        <begin position="5"/>
        <end position="166"/>
    </location>
</feature>
<name>A1RVY1_PYRIL</name>
<evidence type="ECO:0000313" key="4">
    <source>
        <dbReference type="EMBL" id="ABL89113.1"/>
    </source>
</evidence>
<evidence type="ECO:0000256" key="2">
    <source>
        <dbReference type="ARBA" id="ARBA00022840"/>
    </source>
</evidence>
<dbReference type="GeneID" id="4617248"/>
<dbReference type="InterPro" id="IPR014774">
    <property type="entry name" value="KaiC-like_dom"/>
</dbReference>
<accession>A1RVY1</accession>
<evidence type="ECO:0000313" key="5">
    <source>
        <dbReference type="Proteomes" id="UP000002595"/>
    </source>
</evidence>
<dbReference type="HOGENOM" id="CLU_720847_0_0_2"/>
<proteinExistence type="predicted"/>
<evidence type="ECO:0000259" key="3">
    <source>
        <dbReference type="SMART" id="SM00382"/>
    </source>
</evidence>
<dbReference type="SMART" id="SM00382">
    <property type="entry name" value="AAA"/>
    <property type="match status" value="1"/>
</dbReference>
<dbReference type="SUPFAM" id="SSF52540">
    <property type="entry name" value="P-loop containing nucleoside triphosphate hydrolases"/>
    <property type="match status" value="1"/>
</dbReference>
<keyword evidence="1" id="KW-0547">Nucleotide-binding</keyword>
<dbReference type="OrthoDB" id="17644at2157"/>
<dbReference type="STRING" id="384616.Pisl_1966"/>
<dbReference type="RefSeq" id="WP_011763688.1">
    <property type="nucleotide sequence ID" value="NC_008701.1"/>
</dbReference>
<dbReference type="PANTHER" id="PTHR43637">
    <property type="entry name" value="UPF0273 PROTEIN TM_0370"/>
    <property type="match status" value="1"/>
</dbReference>
<dbReference type="InterPro" id="IPR003593">
    <property type="entry name" value="AAA+_ATPase"/>
</dbReference>
<dbReference type="PANTHER" id="PTHR43637:SF2">
    <property type="entry name" value="PROTEIN GVPD 1"/>
    <property type="match status" value="1"/>
</dbReference>
<dbReference type="eggNOG" id="arCOG01174">
    <property type="taxonomic scope" value="Archaea"/>
</dbReference>
<reference evidence="4" key="1">
    <citation type="submission" date="2006-12" db="EMBL/GenBank/DDBJ databases">
        <title>Complete sequence of Pyrobaculum islandicum DSM 4184.</title>
        <authorList>
            <person name="Copeland A."/>
            <person name="Lucas S."/>
            <person name="Lapidus A."/>
            <person name="Barry K."/>
            <person name="Detter J.C."/>
            <person name="Glavina del Rio T."/>
            <person name="Dalin E."/>
            <person name="Tice H."/>
            <person name="Pitluck S."/>
            <person name="Meincke L."/>
            <person name="Brettin T."/>
            <person name="Bruce D."/>
            <person name="Han C."/>
            <person name="Tapia R."/>
            <person name="Gilna P."/>
            <person name="Schmutz J."/>
            <person name="Larimer F."/>
            <person name="Land M."/>
            <person name="Hauser L."/>
            <person name="Kyrpides N."/>
            <person name="Mikhailova N."/>
            <person name="Cozen A.E."/>
            <person name="Fitz-Gibbon S.T."/>
            <person name="House C.H."/>
            <person name="Saltikov C."/>
            <person name="Lowe T."/>
            <person name="Richardson P."/>
        </authorList>
    </citation>
    <scope>NUCLEOTIDE SEQUENCE [LARGE SCALE GENOMIC DNA]</scope>
    <source>
        <strain evidence="4">DSM 4184</strain>
    </source>
</reference>
<dbReference type="KEGG" id="pis:Pisl_1966"/>
<dbReference type="Pfam" id="PF06745">
    <property type="entry name" value="ATPase"/>
    <property type="match status" value="1"/>
</dbReference>
<protein>
    <submittedName>
        <fullName evidence="4">AAA ATPase</fullName>
    </submittedName>
</protein>
<evidence type="ECO:0000256" key="1">
    <source>
        <dbReference type="ARBA" id="ARBA00022741"/>
    </source>
</evidence>
<dbReference type="EMBL" id="CP000504">
    <property type="protein sequence ID" value="ABL89113.1"/>
    <property type="molecule type" value="Genomic_DNA"/>
</dbReference>
<keyword evidence="5" id="KW-1185">Reference proteome</keyword>
<dbReference type="Proteomes" id="UP000002595">
    <property type="component" value="Chromosome"/>
</dbReference>
<keyword evidence="2" id="KW-0067">ATP-binding</keyword>
<sequence length="380" mass="42625">MEFNFRGVTAISGRPGTGKTSLAMRIAHEYLTRGKRVLWVSLYEDRETFLENAARLGYDLSNAEFWDMIFVKTDAILNQIVSAVSQNEYHLVVADSISALIEGAQSREWLTNAVYRVFKPAKIDFIGIAEEETTTPLDYIADNLIRLELRMENGVAERRMYIIKARGRRAGYYIEFDILEGRGVVFIDELPKPHKKNPWGKWVESLSPAFGPLACGHVYFLVGKMVTPLLAKTVAELSKEGLKILYRVFSGDIDIVSKLVEKFGGRAVVQRASPSPLSHFTHVKSLYDALTETDADVVVSEGVDVEYLVYGKKALEINRLETDELKNLGVTILASAQRDFGFGYFADAVAYIKRDQAVVYTPSGRAVCRFETQPAPRLVC</sequence>
<organism evidence="4 5">
    <name type="scientific">Pyrobaculum islandicum (strain DSM 4184 / JCM 9189 / GEO3)</name>
    <dbReference type="NCBI Taxonomy" id="384616"/>
    <lineage>
        <taxon>Archaea</taxon>
        <taxon>Thermoproteota</taxon>
        <taxon>Thermoprotei</taxon>
        <taxon>Thermoproteales</taxon>
        <taxon>Thermoproteaceae</taxon>
        <taxon>Pyrobaculum</taxon>
    </lineage>
</organism>